<dbReference type="EMBL" id="FZQP02006923">
    <property type="protein sequence ID" value="VVD05015.1"/>
    <property type="molecule type" value="Genomic_DNA"/>
</dbReference>
<dbReference type="AlphaFoldDB" id="A0A5E4R5D5"/>
<dbReference type="Proteomes" id="UP000324832">
    <property type="component" value="Unassembled WGS sequence"/>
</dbReference>
<sequence length="86" mass="9665">MIFKRTRLSGKCLLILQDNIQTGQSTGFGCRNICILYGASILRAYQTHTVPIDSAERSIILQWCEGTPEWCIGSGNMIIPETKFKQ</sequence>
<protein>
    <submittedName>
        <fullName evidence="1">Uncharacterized protein</fullName>
    </submittedName>
</protein>
<evidence type="ECO:0000313" key="2">
    <source>
        <dbReference type="Proteomes" id="UP000324832"/>
    </source>
</evidence>
<proteinExistence type="predicted"/>
<evidence type="ECO:0000313" key="1">
    <source>
        <dbReference type="EMBL" id="VVD05015.1"/>
    </source>
</evidence>
<reference evidence="1 2" key="1">
    <citation type="submission" date="2017-07" db="EMBL/GenBank/DDBJ databases">
        <authorList>
            <person name="Talla V."/>
            <person name="Backstrom N."/>
        </authorList>
    </citation>
    <scope>NUCLEOTIDE SEQUENCE [LARGE SCALE GENOMIC DNA]</scope>
</reference>
<gene>
    <name evidence="1" type="ORF">LSINAPIS_LOCUS14639</name>
</gene>
<name>A0A5E4R5D5_9NEOP</name>
<accession>A0A5E4R5D5</accession>
<dbReference type="PROSITE" id="PS51257">
    <property type="entry name" value="PROKAR_LIPOPROTEIN"/>
    <property type="match status" value="1"/>
</dbReference>
<organism evidence="1 2">
    <name type="scientific">Leptidea sinapis</name>
    <dbReference type="NCBI Taxonomy" id="189913"/>
    <lineage>
        <taxon>Eukaryota</taxon>
        <taxon>Metazoa</taxon>
        <taxon>Ecdysozoa</taxon>
        <taxon>Arthropoda</taxon>
        <taxon>Hexapoda</taxon>
        <taxon>Insecta</taxon>
        <taxon>Pterygota</taxon>
        <taxon>Neoptera</taxon>
        <taxon>Endopterygota</taxon>
        <taxon>Lepidoptera</taxon>
        <taxon>Glossata</taxon>
        <taxon>Ditrysia</taxon>
        <taxon>Papilionoidea</taxon>
        <taxon>Pieridae</taxon>
        <taxon>Dismorphiinae</taxon>
        <taxon>Leptidea</taxon>
    </lineage>
</organism>
<keyword evidence="2" id="KW-1185">Reference proteome</keyword>